<comment type="caution">
    <text evidence="1">The sequence shown here is derived from an EMBL/GenBank/DDBJ whole genome shotgun (WGS) entry which is preliminary data.</text>
</comment>
<proteinExistence type="predicted"/>
<keyword evidence="2" id="KW-1185">Reference proteome</keyword>
<evidence type="ECO:0000313" key="1">
    <source>
        <dbReference type="EMBL" id="MWB99936.1"/>
    </source>
</evidence>
<reference evidence="1 2" key="1">
    <citation type="submission" date="2019-12" db="EMBL/GenBank/DDBJ databases">
        <authorList>
            <person name="Kim Y.S."/>
        </authorList>
    </citation>
    <scope>NUCLEOTIDE SEQUENCE [LARGE SCALE GENOMIC DNA]</scope>
    <source>
        <strain evidence="1 2">MMS17-SY077</strain>
    </source>
</reference>
<accession>A0A6I4P070</accession>
<dbReference type="Proteomes" id="UP000438182">
    <property type="component" value="Unassembled WGS sequence"/>
</dbReference>
<dbReference type="EMBL" id="WSTA01000089">
    <property type="protein sequence ID" value="MWB99936.1"/>
    <property type="molecule type" value="Genomic_DNA"/>
</dbReference>
<organism evidence="1 2">
    <name type="scientific">Agromyces seonyuensis</name>
    <dbReference type="NCBI Taxonomy" id="2662446"/>
    <lineage>
        <taxon>Bacteria</taxon>
        <taxon>Bacillati</taxon>
        <taxon>Actinomycetota</taxon>
        <taxon>Actinomycetes</taxon>
        <taxon>Micrococcales</taxon>
        <taxon>Microbacteriaceae</taxon>
        <taxon>Agromyces</taxon>
    </lineage>
</organism>
<protein>
    <submittedName>
        <fullName evidence="1">Uncharacterized protein</fullName>
    </submittedName>
</protein>
<evidence type="ECO:0000313" key="2">
    <source>
        <dbReference type="Proteomes" id="UP000438182"/>
    </source>
</evidence>
<gene>
    <name evidence="1" type="ORF">GB864_15425</name>
</gene>
<name>A0A6I4P070_9MICO</name>
<sequence length="192" mass="21416">MRWDRLFDDLEHLIDAEERERERALELEAEALRVARLTLRERLVSLAAAGPLRVELADGRELLVELDGFGRDWFGGRLADAGRARSVILPIPAIASVSPSAEQATRSLAPAPTARVRLADRMGLSFVLRDLSRRRLPVECRTTTGGVHGTIDVVAADHLELAVHDAGTVRRPGELRGYRLIPFERLLLVRFD</sequence>
<dbReference type="AlphaFoldDB" id="A0A6I4P070"/>
<dbReference type="RefSeq" id="WP_160426592.1">
    <property type="nucleotide sequence ID" value="NZ_WSTA01000089.1"/>
</dbReference>